<comment type="subcellular location">
    <subcellularLocation>
        <location evidence="1">Endoplasmic reticulum membrane</location>
        <topology evidence="1">Single-pass membrane protein</topology>
    </subcellularLocation>
    <subcellularLocation>
        <location evidence="2">Nucleus membrane</location>
        <topology evidence="2">Single-pass membrane protein</topology>
    </subcellularLocation>
</comment>
<evidence type="ECO:0000256" key="10">
    <source>
        <dbReference type="ARBA" id="ARBA00032062"/>
    </source>
</evidence>
<dbReference type="RefSeq" id="XP_069198378.1">
    <property type="nucleotide sequence ID" value="XM_069341870.1"/>
</dbReference>
<accession>A0ABR3P7F1</accession>
<evidence type="ECO:0000313" key="12">
    <source>
        <dbReference type="EMBL" id="KAL1302102.1"/>
    </source>
</evidence>
<evidence type="ECO:0000256" key="11">
    <source>
        <dbReference type="SAM" id="MobiDB-lite"/>
    </source>
</evidence>
<keyword evidence="9" id="KW-0472">Membrane</keyword>
<evidence type="ECO:0000256" key="6">
    <source>
        <dbReference type="ARBA" id="ARBA00022692"/>
    </source>
</evidence>
<keyword evidence="8" id="KW-1133">Transmembrane helix</keyword>
<keyword evidence="13" id="KW-1185">Reference proteome</keyword>
<dbReference type="InterPro" id="IPR013969">
    <property type="entry name" value="Oligosacch_biosynth_Alg14"/>
</dbReference>
<evidence type="ECO:0000256" key="8">
    <source>
        <dbReference type="ARBA" id="ARBA00022989"/>
    </source>
</evidence>
<comment type="similarity">
    <text evidence="3">Belongs to the ALG14 family.</text>
</comment>
<dbReference type="Proteomes" id="UP001562354">
    <property type="component" value="Unassembled WGS sequence"/>
</dbReference>
<organism evidence="12 13">
    <name type="scientific">Neodothiora populina</name>
    <dbReference type="NCBI Taxonomy" id="2781224"/>
    <lineage>
        <taxon>Eukaryota</taxon>
        <taxon>Fungi</taxon>
        <taxon>Dikarya</taxon>
        <taxon>Ascomycota</taxon>
        <taxon>Pezizomycotina</taxon>
        <taxon>Dothideomycetes</taxon>
        <taxon>Dothideomycetidae</taxon>
        <taxon>Dothideales</taxon>
        <taxon>Dothioraceae</taxon>
        <taxon>Neodothiora</taxon>
    </lineage>
</organism>
<evidence type="ECO:0000256" key="4">
    <source>
        <dbReference type="ARBA" id="ARBA00011335"/>
    </source>
</evidence>
<evidence type="ECO:0000256" key="3">
    <source>
        <dbReference type="ARBA" id="ARBA00009731"/>
    </source>
</evidence>
<sequence>MPSLKLLATVLLLLLLILSALLATSLRLLYILRPRAPTPKTRGCTTTHLLVVLGSGGHTAEMIEMLRVAVLGRERCRRRLWAAADADAEKEHGVGVMEEEEKRLLDWRDYTHRTWVVSSGDAVSASRAKEVEDEFAAFYSASLSSLPGGAKAKTGTGTGTYDIHTVPRARKIHQSLLSTPLSSLACLWACLSILCFPPSPPSPPPSSSSSTAQTQTQQPDLILTNGPATGTILCFAALLARLLNVRGADTRNKLRVVYVESFARVKRMSLSGRILGSWGLGVRRVVVQWEGLCDGASPVHVDGDGGSSRGDGGEAERKGTGMDAGAGRRPQQQQRKGKRKGKGKGKAEFLGVLV</sequence>
<evidence type="ECO:0000256" key="2">
    <source>
        <dbReference type="ARBA" id="ARBA00004590"/>
    </source>
</evidence>
<evidence type="ECO:0000256" key="5">
    <source>
        <dbReference type="ARBA" id="ARBA00017467"/>
    </source>
</evidence>
<feature type="compositionally biased region" description="Basic residues" evidence="11">
    <location>
        <begin position="335"/>
        <end position="344"/>
    </location>
</feature>
<feature type="region of interest" description="Disordered" evidence="11">
    <location>
        <begin position="298"/>
        <end position="354"/>
    </location>
</feature>
<reference evidence="12 13" key="1">
    <citation type="submission" date="2024-07" db="EMBL/GenBank/DDBJ databases">
        <title>Draft sequence of the Neodothiora populina.</title>
        <authorList>
            <person name="Drown D.D."/>
            <person name="Schuette U.S."/>
            <person name="Buechlein A.B."/>
            <person name="Rusch D.R."/>
            <person name="Winton L.W."/>
            <person name="Adams G.A."/>
        </authorList>
    </citation>
    <scope>NUCLEOTIDE SEQUENCE [LARGE SCALE GENOMIC DNA]</scope>
    <source>
        <strain evidence="12 13">CPC 39397</strain>
    </source>
</reference>
<evidence type="ECO:0000256" key="7">
    <source>
        <dbReference type="ARBA" id="ARBA00022824"/>
    </source>
</evidence>
<comment type="caution">
    <text evidence="12">The sequence shown here is derived from an EMBL/GenBank/DDBJ whole genome shotgun (WGS) entry which is preliminary data.</text>
</comment>
<name>A0ABR3P7F1_9PEZI</name>
<dbReference type="EMBL" id="JBFMKM010000012">
    <property type="protein sequence ID" value="KAL1302102.1"/>
    <property type="molecule type" value="Genomic_DNA"/>
</dbReference>
<keyword evidence="7" id="KW-0256">Endoplasmic reticulum</keyword>
<keyword evidence="6" id="KW-0812">Transmembrane</keyword>
<protein>
    <recommendedName>
        <fullName evidence="5">UDP-N-acetylglucosamine transferase subunit ALG14</fullName>
    </recommendedName>
    <alternativeName>
        <fullName evidence="10">Asparagine-linked glycosylation protein 14</fullName>
    </alternativeName>
</protein>
<evidence type="ECO:0000256" key="1">
    <source>
        <dbReference type="ARBA" id="ARBA00004389"/>
    </source>
</evidence>
<feature type="compositionally biased region" description="Basic and acidic residues" evidence="11">
    <location>
        <begin position="311"/>
        <end position="320"/>
    </location>
</feature>
<evidence type="ECO:0000256" key="9">
    <source>
        <dbReference type="ARBA" id="ARBA00023136"/>
    </source>
</evidence>
<dbReference type="Pfam" id="PF08660">
    <property type="entry name" value="Alg14"/>
    <property type="match status" value="2"/>
</dbReference>
<dbReference type="PANTHER" id="PTHR12154:SF4">
    <property type="entry name" value="UDP-N-ACETYLGLUCOSAMINE TRANSFERASE SUBUNIT ALG14 HOMOLOG"/>
    <property type="match status" value="1"/>
</dbReference>
<feature type="compositionally biased region" description="Low complexity" evidence="11">
    <location>
        <begin position="325"/>
        <end position="334"/>
    </location>
</feature>
<evidence type="ECO:0000313" key="13">
    <source>
        <dbReference type="Proteomes" id="UP001562354"/>
    </source>
</evidence>
<comment type="subunit">
    <text evidence="4">Heterodimer with ALG13 to form a functional enzyme.</text>
</comment>
<gene>
    <name evidence="12" type="ORF">AAFC00_002537</name>
</gene>
<dbReference type="PANTHER" id="PTHR12154">
    <property type="entry name" value="GLYCOSYL TRANSFERASE-RELATED"/>
    <property type="match status" value="1"/>
</dbReference>
<proteinExistence type="inferred from homology"/>
<dbReference type="GeneID" id="95976239"/>